<keyword evidence="4" id="KW-1185">Reference proteome</keyword>
<dbReference type="Proteomes" id="UP000052978">
    <property type="component" value="Unassembled WGS sequence"/>
</dbReference>
<dbReference type="InterPro" id="IPR042460">
    <property type="entry name" value="DCN1-like_PONY"/>
</dbReference>
<evidence type="ECO:0000256" key="1">
    <source>
        <dbReference type="SAM" id="MobiDB-lite"/>
    </source>
</evidence>
<evidence type="ECO:0000313" key="3">
    <source>
        <dbReference type="EMBL" id="EPQ19056.1"/>
    </source>
</evidence>
<organism evidence="3 4">
    <name type="scientific">Myotis brandtii</name>
    <name type="common">Brandt's bat</name>
    <dbReference type="NCBI Taxonomy" id="109478"/>
    <lineage>
        <taxon>Eukaryota</taxon>
        <taxon>Metazoa</taxon>
        <taxon>Chordata</taxon>
        <taxon>Craniata</taxon>
        <taxon>Vertebrata</taxon>
        <taxon>Euteleostomi</taxon>
        <taxon>Mammalia</taxon>
        <taxon>Eutheria</taxon>
        <taxon>Laurasiatheria</taxon>
        <taxon>Chiroptera</taxon>
        <taxon>Yangochiroptera</taxon>
        <taxon>Vespertilionidae</taxon>
        <taxon>Myotis</taxon>
    </lineage>
</organism>
<dbReference type="InterPro" id="IPR005176">
    <property type="entry name" value="PONY_dom"/>
</dbReference>
<proteinExistence type="predicted"/>
<accession>S7NP95</accession>
<dbReference type="EMBL" id="KE164597">
    <property type="protein sequence ID" value="EPQ19056.1"/>
    <property type="molecule type" value="Genomic_DNA"/>
</dbReference>
<feature type="domain" description="DCUN1" evidence="2">
    <location>
        <begin position="21"/>
        <end position="57"/>
    </location>
</feature>
<gene>
    <name evidence="3" type="ORF">D623_10030953</name>
</gene>
<protein>
    <submittedName>
        <fullName evidence="3">DCN1-like protein 2</fullName>
    </submittedName>
</protein>
<sequence>MSPGVRAAVLTVFVSPGLPPFLSEHHKRSIPRDTWNLLLDFGNMIADDMSNYDEEEAENREAAVGTLGQLALCATVVSEGHAHTSTPVSAGPGPAKAEKWV</sequence>
<reference evidence="3 4" key="1">
    <citation type="journal article" date="2013" name="Nat. Commun.">
        <title>Genome analysis reveals insights into physiology and longevity of the Brandt's bat Myotis brandtii.</title>
        <authorList>
            <person name="Seim I."/>
            <person name="Fang X."/>
            <person name="Xiong Z."/>
            <person name="Lobanov A.V."/>
            <person name="Huang Z."/>
            <person name="Ma S."/>
            <person name="Feng Y."/>
            <person name="Turanov A.A."/>
            <person name="Zhu Y."/>
            <person name="Lenz T.L."/>
            <person name="Gerashchenko M.V."/>
            <person name="Fan D."/>
            <person name="Hee Yim S."/>
            <person name="Yao X."/>
            <person name="Jordan D."/>
            <person name="Xiong Y."/>
            <person name="Ma Y."/>
            <person name="Lyapunov A.N."/>
            <person name="Chen G."/>
            <person name="Kulakova O.I."/>
            <person name="Sun Y."/>
            <person name="Lee S.G."/>
            <person name="Bronson R.T."/>
            <person name="Moskalev A.A."/>
            <person name="Sunyaev S.R."/>
            <person name="Zhang G."/>
            <person name="Krogh A."/>
            <person name="Wang J."/>
            <person name="Gladyshev V.N."/>
        </authorList>
    </citation>
    <scope>NUCLEOTIDE SEQUENCE [LARGE SCALE GENOMIC DNA]</scope>
</reference>
<dbReference type="AlphaFoldDB" id="S7NP95"/>
<evidence type="ECO:0000259" key="2">
    <source>
        <dbReference type="Pfam" id="PF03556"/>
    </source>
</evidence>
<dbReference type="Pfam" id="PF03556">
    <property type="entry name" value="Cullin_binding"/>
    <property type="match status" value="1"/>
</dbReference>
<dbReference type="Gene3D" id="1.10.238.200">
    <property type="entry name" value="Cullin, PONY binding domain"/>
    <property type="match status" value="1"/>
</dbReference>
<evidence type="ECO:0000313" key="4">
    <source>
        <dbReference type="Proteomes" id="UP000052978"/>
    </source>
</evidence>
<name>S7NP95_MYOBR</name>
<feature type="region of interest" description="Disordered" evidence="1">
    <location>
        <begin position="81"/>
        <end position="101"/>
    </location>
</feature>